<accession>A0A1N6M7U7</accession>
<protein>
    <recommendedName>
        <fullName evidence="3">DGQHR domain protein</fullName>
    </recommendedName>
</protein>
<dbReference type="NCBIfam" id="TIGR03187">
    <property type="entry name" value="DGQHR"/>
    <property type="match status" value="1"/>
</dbReference>
<dbReference type="EMBL" id="FSSB01000019">
    <property type="protein sequence ID" value="SIO95499.1"/>
    <property type="molecule type" value="Genomic_DNA"/>
</dbReference>
<sequence length="408" mass="46505">MKLPIKVPAIKVSQPLGDFFVVSLSAEFLLKTCYTIKAEILQDNDESNSVTHFGKFVSGLVGNQRDRAPSRLKEIKRYTETVDASFPNSIILGANYDPDGRLITNVDERWEVEKISDEFYYLVIPSMNKIASIIDGQHRVFGFEESSAKSTELVCSVYLDLPLAYHARIFTNINMNQRRVDKNLAYNLFQFDMEQGEPNSWSPETLAVYFVRVLSSDNGSPLKGKIKLGTLNSSASTTISMASIIDGILSLITSNPKNDRELLHTKSIKDGRDRSMLLNINSKSPLRNLYLSEKDKTLYEIIFNYLSALTETHWHYESFKKTLGISASFDFLKELCEVESVDNLTREYFNRVLYKSKNIDFDSEFFGVQTKLRTRMRNTLLLASGVKTINQLPIKPSDRKKYEELLLG</sequence>
<proteinExistence type="predicted"/>
<reference evidence="1 2" key="1">
    <citation type="submission" date="2016-12" db="EMBL/GenBank/DDBJ databases">
        <authorList>
            <person name="Song W.-J."/>
            <person name="Kurnit D.M."/>
        </authorList>
    </citation>
    <scope>NUCLEOTIDE SEQUENCE [LARGE SCALE GENOMIC DNA]</scope>
    <source>
        <strain evidence="1 2">CECT 9026</strain>
    </source>
</reference>
<gene>
    <name evidence="1" type="ORF">VSP9026_03244</name>
</gene>
<organism evidence="1 2">
    <name type="scientific">Vibrio spartinae</name>
    <dbReference type="NCBI Taxonomy" id="1918945"/>
    <lineage>
        <taxon>Bacteria</taxon>
        <taxon>Pseudomonadati</taxon>
        <taxon>Pseudomonadota</taxon>
        <taxon>Gammaproteobacteria</taxon>
        <taxon>Vibrionales</taxon>
        <taxon>Vibrionaceae</taxon>
        <taxon>Vibrio</taxon>
    </lineage>
</organism>
<dbReference type="OrthoDB" id="9789139at2"/>
<dbReference type="InterPro" id="IPR017601">
    <property type="entry name" value="DGQHR-contain_dom"/>
</dbReference>
<evidence type="ECO:0000313" key="2">
    <source>
        <dbReference type="Proteomes" id="UP000184774"/>
    </source>
</evidence>
<dbReference type="Proteomes" id="UP000184774">
    <property type="component" value="Unassembled WGS sequence"/>
</dbReference>
<dbReference type="CDD" id="cd16413">
    <property type="entry name" value="DGQHR_domain"/>
    <property type="match status" value="1"/>
</dbReference>
<evidence type="ECO:0008006" key="3">
    <source>
        <dbReference type="Google" id="ProtNLM"/>
    </source>
</evidence>
<name>A0A1N6M7U7_9VIBR</name>
<evidence type="ECO:0000313" key="1">
    <source>
        <dbReference type="EMBL" id="SIO95499.1"/>
    </source>
</evidence>
<dbReference type="RefSeq" id="WP_074374006.1">
    <property type="nucleotide sequence ID" value="NZ_AP024907.1"/>
</dbReference>
<dbReference type="AlphaFoldDB" id="A0A1N6M7U7"/>
<dbReference type="Pfam" id="PF14072">
    <property type="entry name" value="DndB"/>
    <property type="match status" value="1"/>
</dbReference>
<dbReference type="InterPro" id="IPR017642">
    <property type="entry name" value="DNA_S_mod_DndB"/>
</dbReference>